<evidence type="ECO:0000313" key="1">
    <source>
        <dbReference type="EMBL" id="JAE19821.1"/>
    </source>
</evidence>
<proteinExistence type="predicted"/>
<sequence>MWSPHCKIKAMAINQQDQVTSAIKQARPSHKCN</sequence>
<reference evidence="1" key="2">
    <citation type="journal article" date="2015" name="Data Brief">
        <title>Shoot transcriptome of the giant reed, Arundo donax.</title>
        <authorList>
            <person name="Barrero R.A."/>
            <person name="Guerrero F.D."/>
            <person name="Moolhuijzen P."/>
            <person name="Goolsby J.A."/>
            <person name="Tidwell J."/>
            <person name="Bellgard S.E."/>
            <person name="Bellgard M.I."/>
        </authorList>
    </citation>
    <scope>NUCLEOTIDE SEQUENCE</scope>
    <source>
        <tissue evidence="1">Shoot tissue taken approximately 20 cm above the soil surface</tissue>
    </source>
</reference>
<dbReference type="EMBL" id="GBRH01178075">
    <property type="protein sequence ID" value="JAE19821.1"/>
    <property type="molecule type" value="Transcribed_RNA"/>
</dbReference>
<accession>A0A0A9GB98</accession>
<reference evidence="1" key="1">
    <citation type="submission" date="2014-09" db="EMBL/GenBank/DDBJ databases">
        <authorList>
            <person name="Magalhaes I.L.F."/>
            <person name="Oliveira U."/>
            <person name="Santos F.R."/>
            <person name="Vidigal T.H.D.A."/>
            <person name="Brescovit A.D."/>
            <person name="Santos A.J."/>
        </authorList>
    </citation>
    <scope>NUCLEOTIDE SEQUENCE</scope>
    <source>
        <tissue evidence="1">Shoot tissue taken approximately 20 cm above the soil surface</tissue>
    </source>
</reference>
<dbReference type="AlphaFoldDB" id="A0A0A9GB98"/>
<organism evidence="1">
    <name type="scientific">Arundo donax</name>
    <name type="common">Giant reed</name>
    <name type="synonym">Donax arundinaceus</name>
    <dbReference type="NCBI Taxonomy" id="35708"/>
    <lineage>
        <taxon>Eukaryota</taxon>
        <taxon>Viridiplantae</taxon>
        <taxon>Streptophyta</taxon>
        <taxon>Embryophyta</taxon>
        <taxon>Tracheophyta</taxon>
        <taxon>Spermatophyta</taxon>
        <taxon>Magnoliopsida</taxon>
        <taxon>Liliopsida</taxon>
        <taxon>Poales</taxon>
        <taxon>Poaceae</taxon>
        <taxon>PACMAD clade</taxon>
        <taxon>Arundinoideae</taxon>
        <taxon>Arundineae</taxon>
        <taxon>Arundo</taxon>
    </lineage>
</organism>
<protein>
    <submittedName>
        <fullName evidence="1">Uncharacterized protein</fullName>
    </submittedName>
</protein>
<name>A0A0A9GB98_ARUDO</name>